<comment type="caution">
    <text evidence="1">The sequence shown here is derived from an EMBL/GenBank/DDBJ whole genome shotgun (WGS) entry which is preliminary data.</text>
</comment>
<protein>
    <submittedName>
        <fullName evidence="1">Uncharacterized protein</fullName>
    </submittedName>
</protein>
<dbReference type="Proteomes" id="UP000252118">
    <property type="component" value="Unassembled WGS sequence"/>
</dbReference>
<proteinExistence type="predicted"/>
<dbReference type="EMBL" id="QNRJ01000003">
    <property type="protein sequence ID" value="RBP05920.1"/>
    <property type="molecule type" value="Genomic_DNA"/>
</dbReference>
<name>A0A366EW38_9BACI</name>
<dbReference type="AlphaFoldDB" id="A0A366EW38"/>
<accession>A0A366EW38</accession>
<sequence length="51" mass="6202">MRKIVMKVSSVDKLRFQNYMMHLKRAESKVEADTYYRLAKQILEKAKRKQI</sequence>
<evidence type="ECO:0000313" key="2">
    <source>
        <dbReference type="Proteomes" id="UP000252118"/>
    </source>
</evidence>
<evidence type="ECO:0000313" key="1">
    <source>
        <dbReference type="EMBL" id="RBP05920.1"/>
    </source>
</evidence>
<gene>
    <name evidence="1" type="ORF">DET59_10346</name>
</gene>
<dbReference type="RefSeq" id="WP_181778054.1">
    <property type="nucleotide sequence ID" value="NZ_JBITUV010000005.1"/>
</dbReference>
<organism evidence="1 2">
    <name type="scientific">Rossellomorea aquimaris</name>
    <dbReference type="NCBI Taxonomy" id="189382"/>
    <lineage>
        <taxon>Bacteria</taxon>
        <taxon>Bacillati</taxon>
        <taxon>Bacillota</taxon>
        <taxon>Bacilli</taxon>
        <taxon>Bacillales</taxon>
        <taxon>Bacillaceae</taxon>
        <taxon>Rossellomorea</taxon>
    </lineage>
</organism>
<reference evidence="1 2" key="1">
    <citation type="submission" date="2018-06" db="EMBL/GenBank/DDBJ databases">
        <title>Freshwater and sediment microbial communities from various areas in North America, analyzing microbe dynamics in response to fracking.</title>
        <authorList>
            <person name="Lamendella R."/>
        </authorList>
    </citation>
    <scope>NUCLEOTIDE SEQUENCE [LARGE SCALE GENOMIC DNA]</scope>
    <source>
        <strain evidence="1 2">97B</strain>
    </source>
</reference>